<dbReference type="EMBL" id="JPOX01000007">
    <property type="protein sequence ID" value="KFX50629.1"/>
    <property type="molecule type" value="Genomic_DNA"/>
</dbReference>
<dbReference type="AlphaFoldDB" id="A0A093VKX4"/>
<comment type="subcellular location">
    <subcellularLocation>
        <location evidence="1">Nucleus</location>
    </subcellularLocation>
</comment>
<keyword evidence="3" id="KW-0863">Zinc-finger</keyword>
<reference evidence="8" key="1">
    <citation type="journal article" date="2014" name="PLoS Genet.">
        <title>Signature Gene Expression Reveals Novel Clues to the Molecular Mechanisms of Dimorphic Transition in Penicillium marneffei.</title>
        <authorList>
            <person name="Yang E."/>
            <person name="Wang G."/>
            <person name="Cai J."/>
            <person name="Woo P.C."/>
            <person name="Lau S.K."/>
            <person name="Yuen K.-Y."/>
            <person name="Chow W.-N."/>
            <person name="Lin X."/>
        </authorList>
    </citation>
    <scope>NUCLEOTIDE SEQUENCE [LARGE SCALE GENOMIC DNA]</scope>
    <source>
        <strain evidence="8">PM1</strain>
    </source>
</reference>
<dbReference type="InterPro" id="IPR036957">
    <property type="entry name" value="Znf_PARP_sf"/>
</dbReference>
<evidence type="ECO:0000256" key="1">
    <source>
        <dbReference type="ARBA" id="ARBA00004123"/>
    </source>
</evidence>
<evidence type="ECO:0000256" key="2">
    <source>
        <dbReference type="ARBA" id="ARBA00022723"/>
    </source>
</evidence>
<keyword evidence="2" id="KW-0479">Metal-binding</keyword>
<dbReference type="Pfam" id="PF00645">
    <property type="entry name" value="zf-PARP"/>
    <property type="match status" value="1"/>
</dbReference>
<keyword evidence="5" id="KW-0539">Nucleus</keyword>
<dbReference type="SMART" id="SM01336">
    <property type="entry name" value="zf-PARP"/>
    <property type="match status" value="1"/>
</dbReference>
<feature type="region of interest" description="Disordered" evidence="6">
    <location>
        <begin position="116"/>
        <end position="300"/>
    </location>
</feature>
<dbReference type="GO" id="GO:0008270">
    <property type="term" value="F:zinc ion binding"/>
    <property type="evidence" value="ECO:0007669"/>
    <property type="project" value="UniProtKB-KW"/>
</dbReference>
<dbReference type="PROSITE" id="PS50064">
    <property type="entry name" value="ZF_PARP_2"/>
    <property type="match status" value="1"/>
</dbReference>
<comment type="caution">
    <text evidence="8">The sequence shown here is derived from an EMBL/GenBank/DDBJ whole genome shotgun (WGS) entry which is preliminary data.</text>
</comment>
<proteinExistence type="predicted"/>
<evidence type="ECO:0000256" key="6">
    <source>
        <dbReference type="SAM" id="MobiDB-lite"/>
    </source>
</evidence>
<dbReference type="Gene3D" id="3.30.1740.10">
    <property type="entry name" value="Zinc finger, PARP-type"/>
    <property type="match status" value="1"/>
</dbReference>
<dbReference type="InterPro" id="IPR001510">
    <property type="entry name" value="Znf_PARP"/>
</dbReference>
<evidence type="ECO:0000256" key="5">
    <source>
        <dbReference type="ARBA" id="ARBA00023242"/>
    </source>
</evidence>
<evidence type="ECO:0000256" key="4">
    <source>
        <dbReference type="ARBA" id="ARBA00022833"/>
    </source>
</evidence>
<accession>A0A093VKX4</accession>
<feature type="compositionally biased region" description="Acidic residues" evidence="6">
    <location>
        <begin position="251"/>
        <end position="266"/>
    </location>
</feature>
<keyword evidence="4" id="KW-0862">Zinc</keyword>
<evidence type="ECO:0000313" key="8">
    <source>
        <dbReference type="EMBL" id="KFX50629.1"/>
    </source>
</evidence>
<dbReference type="SUPFAM" id="SSF57716">
    <property type="entry name" value="Glucocorticoid receptor-like (DNA-binding domain)"/>
    <property type="match status" value="1"/>
</dbReference>
<dbReference type="eggNOG" id="ENOG502S5PB">
    <property type="taxonomic scope" value="Eukaryota"/>
</dbReference>
<sequence>MGSYRIEESPNKRAGCSVKACKDHKIKIQKGELRLGTWVDNERFQSWSYRHWGCVTVRVLANILEAIEENGEPNFDVLDGFEDLSAENQTKIKEAILKGDIDEADKTDHSLLNGAAGEDAQNEASGSPKKAKADAKAKSKKRSRAQSDDEEEVPSKKTKKTKGGATVKEEPTEEKPLRSNRARKAIKEESPGEEELPIKPTKKAKGKTTVKEETDEEKPAKRSRARKTNEETAQSGKPAKKSKKTAATVDDQSDEEEVDVKEEIETEVQLPAKKARGKVAAASGEKPKRGRKKKVADDEE</sequence>
<feature type="domain" description="PARP-type" evidence="7">
    <location>
        <begin position="20"/>
        <end position="100"/>
    </location>
</feature>
<feature type="compositionally biased region" description="Basic and acidic residues" evidence="6">
    <location>
        <begin position="209"/>
        <end position="220"/>
    </location>
</feature>
<gene>
    <name evidence="8" type="ORF">GQ26_0072920</name>
</gene>
<dbReference type="GO" id="GO:0005634">
    <property type="term" value="C:nucleus"/>
    <property type="evidence" value="ECO:0007669"/>
    <property type="project" value="UniProtKB-SubCell"/>
</dbReference>
<dbReference type="GO" id="GO:0003677">
    <property type="term" value="F:DNA binding"/>
    <property type="evidence" value="ECO:0007669"/>
    <property type="project" value="InterPro"/>
</dbReference>
<name>A0A093VKX4_TALMA</name>
<protein>
    <submittedName>
        <fullName evidence="8">PARP-type zinc finger-containing protein C13F5.07c</fullName>
    </submittedName>
</protein>
<feature type="compositionally biased region" description="Basic and acidic residues" evidence="6">
    <location>
        <begin position="167"/>
        <end position="177"/>
    </location>
</feature>
<evidence type="ECO:0000259" key="7">
    <source>
        <dbReference type="PROSITE" id="PS50064"/>
    </source>
</evidence>
<organism evidence="8">
    <name type="scientific">Talaromyces marneffei PM1</name>
    <dbReference type="NCBI Taxonomy" id="1077442"/>
    <lineage>
        <taxon>Eukaryota</taxon>
        <taxon>Fungi</taxon>
        <taxon>Dikarya</taxon>
        <taxon>Ascomycota</taxon>
        <taxon>Pezizomycotina</taxon>
        <taxon>Eurotiomycetes</taxon>
        <taxon>Eurotiomycetidae</taxon>
        <taxon>Eurotiales</taxon>
        <taxon>Trichocomaceae</taxon>
        <taxon>Talaromyces</taxon>
        <taxon>Talaromyces sect. Talaromyces</taxon>
    </lineage>
</organism>
<evidence type="ECO:0000256" key="3">
    <source>
        <dbReference type="ARBA" id="ARBA00022771"/>
    </source>
</evidence>